<evidence type="ECO:0000256" key="1">
    <source>
        <dbReference type="ARBA" id="ARBA00009943"/>
    </source>
</evidence>
<keyword evidence="3" id="KW-0133">Cell shape</keyword>
<dbReference type="RefSeq" id="WP_271187459.1">
    <property type="nucleotide sequence ID" value="NZ_BSFE01000008.1"/>
</dbReference>
<protein>
    <submittedName>
        <fullName evidence="8">Acetyltransferase</fullName>
    </submittedName>
</protein>
<dbReference type="EMBL" id="BSFE01000008">
    <property type="protein sequence ID" value="GLK53099.1"/>
    <property type="molecule type" value="Genomic_DNA"/>
</dbReference>
<keyword evidence="4" id="KW-0573">Peptidoglycan synthesis</keyword>
<keyword evidence="9" id="KW-1185">Reference proteome</keyword>
<evidence type="ECO:0000313" key="9">
    <source>
        <dbReference type="Proteomes" id="UP001143486"/>
    </source>
</evidence>
<dbReference type="InterPro" id="IPR016181">
    <property type="entry name" value="Acyl_CoA_acyltransferase"/>
</dbReference>
<dbReference type="Proteomes" id="UP001143486">
    <property type="component" value="Unassembled WGS sequence"/>
</dbReference>
<organism evidence="8 9">
    <name type="scientific">Maricaulis virginensis</name>
    <dbReference type="NCBI Taxonomy" id="144022"/>
    <lineage>
        <taxon>Bacteria</taxon>
        <taxon>Pseudomonadati</taxon>
        <taxon>Pseudomonadota</taxon>
        <taxon>Alphaproteobacteria</taxon>
        <taxon>Maricaulales</taxon>
        <taxon>Maricaulaceae</taxon>
        <taxon>Maricaulis</taxon>
    </lineage>
</organism>
<dbReference type="PANTHER" id="PTHR36174">
    <property type="entry name" value="LIPID II:GLYCINE GLYCYLTRANSFERASE"/>
    <property type="match status" value="1"/>
</dbReference>
<evidence type="ECO:0000313" key="8">
    <source>
        <dbReference type="EMBL" id="GLK53099.1"/>
    </source>
</evidence>
<proteinExistence type="inferred from homology"/>
<accession>A0A9W6MPM9</accession>
<evidence type="ECO:0000259" key="7">
    <source>
        <dbReference type="Pfam" id="PF13480"/>
    </source>
</evidence>
<dbReference type="InterPro" id="IPR050644">
    <property type="entry name" value="PG_Glycine_Bridge_Synth"/>
</dbReference>
<dbReference type="AlphaFoldDB" id="A0A9W6MPM9"/>
<dbReference type="InterPro" id="IPR003447">
    <property type="entry name" value="FEMABX"/>
</dbReference>
<gene>
    <name evidence="8" type="ORF">GCM10017621_26070</name>
</gene>
<name>A0A9W6MPM9_9PROT</name>
<evidence type="ECO:0000256" key="3">
    <source>
        <dbReference type="ARBA" id="ARBA00022960"/>
    </source>
</evidence>
<dbReference type="PANTHER" id="PTHR36174:SF1">
    <property type="entry name" value="LIPID II:GLYCINE GLYCYLTRANSFERASE"/>
    <property type="match status" value="1"/>
</dbReference>
<reference evidence="8" key="2">
    <citation type="submission" date="2023-01" db="EMBL/GenBank/DDBJ databases">
        <authorList>
            <person name="Sun Q."/>
            <person name="Evtushenko L."/>
        </authorList>
    </citation>
    <scope>NUCLEOTIDE SEQUENCE</scope>
    <source>
        <strain evidence="8">VKM B-1513</strain>
    </source>
</reference>
<evidence type="ECO:0000256" key="2">
    <source>
        <dbReference type="ARBA" id="ARBA00022679"/>
    </source>
</evidence>
<dbReference type="GO" id="GO:0008360">
    <property type="term" value="P:regulation of cell shape"/>
    <property type="evidence" value="ECO:0007669"/>
    <property type="project" value="UniProtKB-KW"/>
</dbReference>
<reference evidence="8" key="1">
    <citation type="journal article" date="2014" name="Int. J. Syst. Evol. Microbiol.">
        <title>Complete genome sequence of Corynebacterium casei LMG S-19264T (=DSM 44701T), isolated from a smear-ripened cheese.</title>
        <authorList>
            <consortium name="US DOE Joint Genome Institute (JGI-PGF)"/>
            <person name="Walter F."/>
            <person name="Albersmeier A."/>
            <person name="Kalinowski J."/>
            <person name="Ruckert C."/>
        </authorList>
    </citation>
    <scope>NUCLEOTIDE SEQUENCE</scope>
    <source>
        <strain evidence="8">VKM B-1513</strain>
    </source>
</reference>
<dbReference type="InterPro" id="IPR038740">
    <property type="entry name" value="BioF2-like_GNAT_dom"/>
</dbReference>
<sequence length="302" mass="32657">MRLDPDIDRITWDIALMSRPAALQQDWSYGEAVTALGGEVRRVGILDGNTLVGLAQFTTRRIGGVVQMALCTRGPVWLEDVDPAAKAAAIRALRKGLGLGWPRLTLVSPDTESADGMAGRSRVMTGYSTVLLDLTQDLEALRAGLDQKWRNRLNAAEKSALKIQQNGTKLAQYRWLLETEEGQRAGRGYRATPAALVPAYADARGDRNSVLVLRADEGRKKTAGMLFLVHGCAATYHIGWTDPSGRAPGAHNLMLWQAMDLLRQRGVVQLDLGGVNTVSGAGIARFKIGTGGRVVTLCGTFH</sequence>
<dbReference type="Pfam" id="PF13480">
    <property type="entry name" value="Acetyltransf_6"/>
    <property type="match status" value="1"/>
</dbReference>
<keyword evidence="2" id="KW-0808">Transferase</keyword>
<keyword evidence="5" id="KW-0012">Acyltransferase</keyword>
<dbReference type="SUPFAM" id="SSF55729">
    <property type="entry name" value="Acyl-CoA N-acyltransferases (Nat)"/>
    <property type="match status" value="2"/>
</dbReference>
<dbReference type="GO" id="GO:0016755">
    <property type="term" value="F:aminoacyltransferase activity"/>
    <property type="evidence" value="ECO:0007669"/>
    <property type="project" value="InterPro"/>
</dbReference>
<dbReference type="GO" id="GO:0071555">
    <property type="term" value="P:cell wall organization"/>
    <property type="evidence" value="ECO:0007669"/>
    <property type="project" value="UniProtKB-KW"/>
</dbReference>
<evidence type="ECO:0000256" key="5">
    <source>
        <dbReference type="ARBA" id="ARBA00023315"/>
    </source>
</evidence>
<evidence type="ECO:0000256" key="4">
    <source>
        <dbReference type="ARBA" id="ARBA00022984"/>
    </source>
</evidence>
<comment type="similarity">
    <text evidence="1">Belongs to the FemABX family.</text>
</comment>
<comment type="caution">
    <text evidence="8">The sequence shown here is derived from an EMBL/GenBank/DDBJ whole genome shotgun (WGS) entry which is preliminary data.</text>
</comment>
<feature type="domain" description="BioF2-like acetyltransferase" evidence="7">
    <location>
        <begin position="155"/>
        <end position="275"/>
    </location>
</feature>
<keyword evidence="6" id="KW-0961">Cell wall biogenesis/degradation</keyword>
<evidence type="ECO:0000256" key="6">
    <source>
        <dbReference type="ARBA" id="ARBA00023316"/>
    </source>
</evidence>
<dbReference type="Gene3D" id="3.40.630.30">
    <property type="match status" value="2"/>
</dbReference>
<dbReference type="PROSITE" id="PS51191">
    <property type="entry name" value="FEMABX"/>
    <property type="match status" value="1"/>
</dbReference>
<dbReference type="GO" id="GO:0009252">
    <property type="term" value="P:peptidoglycan biosynthetic process"/>
    <property type="evidence" value="ECO:0007669"/>
    <property type="project" value="UniProtKB-KW"/>
</dbReference>